<evidence type="ECO:0000313" key="3">
    <source>
        <dbReference type="Proteomes" id="UP000008206"/>
    </source>
</evidence>
<dbReference type="InterPro" id="IPR016181">
    <property type="entry name" value="Acyl_CoA_acyltransferase"/>
</dbReference>
<keyword evidence="2" id="KW-0808">Transferase</keyword>
<dbReference type="GO" id="GO:0016747">
    <property type="term" value="F:acyltransferase activity, transferring groups other than amino-acyl groups"/>
    <property type="evidence" value="ECO:0007669"/>
    <property type="project" value="InterPro"/>
</dbReference>
<feature type="domain" description="N-acetyltransferase" evidence="1">
    <location>
        <begin position="2"/>
        <end position="149"/>
    </location>
</feature>
<dbReference type="Pfam" id="PF13508">
    <property type="entry name" value="Acetyltransf_7"/>
    <property type="match status" value="1"/>
</dbReference>
<proteinExistence type="predicted"/>
<evidence type="ECO:0000259" key="1">
    <source>
        <dbReference type="PROSITE" id="PS51186"/>
    </source>
</evidence>
<keyword evidence="3" id="KW-1185">Reference proteome</keyword>
<dbReference type="InterPro" id="IPR000182">
    <property type="entry name" value="GNAT_dom"/>
</dbReference>
<reference evidence="3" key="1">
    <citation type="journal article" date="2011" name="MBio">
        <title>Novel metabolic attributes of the genus Cyanothece, comprising a group of unicellular nitrogen-fixing Cyanobacteria.</title>
        <authorList>
            <person name="Bandyopadhyay A."/>
            <person name="Elvitigala T."/>
            <person name="Welsh E."/>
            <person name="Stockel J."/>
            <person name="Liberton M."/>
            <person name="Min H."/>
            <person name="Sherman L.A."/>
            <person name="Pakrasi H.B."/>
        </authorList>
    </citation>
    <scope>NUCLEOTIDE SEQUENCE [LARGE SCALE GENOMIC DNA]</scope>
    <source>
        <strain evidence="3">PCC 7822</strain>
    </source>
</reference>
<dbReference type="PANTHER" id="PTHR43617:SF2">
    <property type="entry name" value="UPF0039 PROTEIN SLL0451"/>
    <property type="match status" value="1"/>
</dbReference>
<dbReference type="STRING" id="497965.Cyan7822_4653"/>
<dbReference type="Proteomes" id="UP000008206">
    <property type="component" value="Chromosome"/>
</dbReference>
<accession>E0UEJ1</accession>
<dbReference type="eggNOG" id="COG3153">
    <property type="taxonomic scope" value="Bacteria"/>
</dbReference>
<dbReference type="KEGG" id="cyj:Cyan7822_4653"/>
<dbReference type="RefSeq" id="WP_013324601.1">
    <property type="nucleotide sequence ID" value="NC_014501.1"/>
</dbReference>
<sequence length="169" mass="18991">MYSIRPEIKDDVEGVRLLLEKTFGRPQEADLVDTLREREVITLSMVAHIDGQIVGYIAFSPVEIESESSTQKILGLAPLAILPPYQRQEIGSKLVETGLIECQKMGYQAIVVLGAPEFYNRFGFRQASLYQLYSSFDIPSEFFMVKELLNGALGGHKGVVNYQPEFNQV</sequence>
<name>E0UEJ1_GLOV7</name>
<gene>
    <name evidence="2" type="ordered locus">Cyan7822_4653</name>
</gene>
<dbReference type="PROSITE" id="PS51186">
    <property type="entry name" value="GNAT"/>
    <property type="match status" value="1"/>
</dbReference>
<dbReference type="CDD" id="cd04301">
    <property type="entry name" value="NAT_SF"/>
    <property type="match status" value="1"/>
</dbReference>
<dbReference type="SUPFAM" id="SSF55729">
    <property type="entry name" value="Acyl-CoA N-acyltransferases (Nat)"/>
    <property type="match status" value="1"/>
</dbReference>
<dbReference type="InterPro" id="IPR050276">
    <property type="entry name" value="MshD_Acetyltransferase"/>
</dbReference>
<dbReference type="OrthoDB" id="9797178at2"/>
<dbReference type="PANTHER" id="PTHR43617">
    <property type="entry name" value="L-AMINO ACID N-ACETYLTRANSFERASE"/>
    <property type="match status" value="1"/>
</dbReference>
<organism evidence="2 3">
    <name type="scientific">Gloeothece verrucosa (strain PCC 7822)</name>
    <name type="common">Cyanothece sp. (strain PCC 7822)</name>
    <dbReference type="NCBI Taxonomy" id="497965"/>
    <lineage>
        <taxon>Bacteria</taxon>
        <taxon>Bacillati</taxon>
        <taxon>Cyanobacteriota</taxon>
        <taxon>Cyanophyceae</taxon>
        <taxon>Oscillatoriophycideae</taxon>
        <taxon>Chroococcales</taxon>
        <taxon>Aphanothecaceae</taxon>
        <taxon>Gloeothece</taxon>
        <taxon>Gloeothece verrucosa</taxon>
    </lineage>
</organism>
<protein>
    <submittedName>
        <fullName evidence="2">GCN5-related N-acetyltransferase</fullName>
    </submittedName>
</protein>
<dbReference type="HOGENOM" id="CLU_081840_3_2_3"/>
<dbReference type="Gene3D" id="3.40.630.30">
    <property type="match status" value="1"/>
</dbReference>
<dbReference type="AlphaFoldDB" id="E0UEJ1"/>
<dbReference type="EMBL" id="CP002198">
    <property type="protein sequence ID" value="ADN16559.1"/>
    <property type="molecule type" value="Genomic_DNA"/>
</dbReference>
<evidence type="ECO:0000313" key="2">
    <source>
        <dbReference type="EMBL" id="ADN16559.1"/>
    </source>
</evidence>